<dbReference type="AlphaFoldDB" id="A0A5S6Q2N4"/>
<proteinExistence type="predicted"/>
<reference evidence="2 3" key="3">
    <citation type="submission" date="2019-12" db="UniProtKB">
        <authorList>
            <consortium name="WormBaseParasite"/>
        </authorList>
    </citation>
    <scope>IDENTIFICATION</scope>
</reference>
<name>A0A5S6Q2N4_TRIMR</name>
<organism evidence="1 2">
    <name type="scientific">Trichuris muris</name>
    <name type="common">Mouse whipworm</name>
    <dbReference type="NCBI Taxonomy" id="70415"/>
    <lineage>
        <taxon>Eukaryota</taxon>
        <taxon>Metazoa</taxon>
        <taxon>Ecdysozoa</taxon>
        <taxon>Nematoda</taxon>
        <taxon>Enoplea</taxon>
        <taxon>Dorylaimia</taxon>
        <taxon>Trichinellida</taxon>
        <taxon>Trichuridae</taxon>
        <taxon>Trichuris</taxon>
    </lineage>
</organism>
<reference evidence="1" key="1">
    <citation type="submission" date="2013-11" db="EMBL/GenBank/DDBJ databases">
        <authorList>
            <person name="Aslett M."/>
        </authorList>
    </citation>
    <scope>NUCLEOTIDE SEQUENCE [LARGE SCALE GENOMIC DNA]</scope>
    <source>
        <strain evidence="1">Edinburgh</strain>
    </source>
</reference>
<evidence type="ECO:0000313" key="3">
    <source>
        <dbReference type="WBParaSite" id="TMUE_3000011871.1"/>
    </source>
</evidence>
<protein>
    <submittedName>
        <fullName evidence="2 3">Apextrin C-terminal domain-containing protein</fullName>
    </submittedName>
</protein>
<keyword evidence="1" id="KW-1185">Reference proteome</keyword>
<dbReference type="Proteomes" id="UP000046395">
    <property type="component" value="Unassembled WGS sequence"/>
</dbReference>
<dbReference type="WBParaSite" id="TMUE_0000001463.1">
    <property type="protein sequence ID" value="TMUE_0000001463.1"/>
    <property type="gene ID" value="WBGene00297356"/>
</dbReference>
<reference evidence="1" key="2">
    <citation type="submission" date="2014-03" db="EMBL/GenBank/DDBJ databases">
        <title>The whipworm genome and dual-species transcriptomics of an intimate host-pathogen interaction.</title>
        <authorList>
            <person name="Foth B.J."/>
            <person name="Tsai I.J."/>
            <person name="Reid A.J."/>
            <person name="Bancroft A.J."/>
            <person name="Nichol S."/>
            <person name="Tracey A."/>
            <person name="Holroyd N."/>
            <person name="Cotton J.A."/>
            <person name="Stanley E.J."/>
            <person name="Zarowiecki M."/>
            <person name="Liu J.Z."/>
            <person name="Huckvale T."/>
            <person name="Cooper P.J."/>
            <person name="Grencis R.K."/>
            <person name="Berriman M."/>
        </authorList>
    </citation>
    <scope>NUCLEOTIDE SEQUENCE [LARGE SCALE GENOMIC DNA]</scope>
    <source>
        <strain evidence="1">Edinburgh</strain>
    </source>
</reference>
<evidence type="ECO:0000313" key="2">
    <source>
        <dbReference type="WBParaSite" id="TMUE_0000001463.1"/>
    </source>
</evidence>
<sequence>MCPAASTVISVRSFGMATGATFHSLVCSFNGVFVVVFALSLNYVVVHGQDILFDAGKPFQFLCPLGQAVAGLKWKWLPVPKSDGQEDFAVSIHCQNLVSIPGHSAIFTDDSCYNSQLFSISDQVEFESKKNCRVGEFVHGLSGVYENGQRRMRFTCCKARNIRLDPDFACVKTHPQDVETQKFGAFRNLKSERNNCPKSALVGVLIKHGMAIAKFCPFSLKNHDYALYCHSDSNNGNVSRILSARNDRQPKRLTVDSWPSIGEGEFTKPGQNFKLQCPMGAAVTSFTIQEVIVPANNRSDFIYKIQCDQVSPLLQTAYHRRISKFEQITGRDRCQNDEFLKGLWSEYRLGYRTIAYVCEEGSNVRAKWRPHTVHGRLTYLNPVRSFSAKKSNQFMKGFYLTFPARSGVHVTAEFDSYMFGGRPKFAVSETLFQYDNAKFVAVSNDDQLQQMRRSNPYLCYECM</sequence>
<dbReference type="WBParaSite" id="TMUE_3000011871.1">
    <property type="protein sequence ID" value="TMUE_3000011871.1"/>
    <property type="gene ID" value="WBGene00301416"/>
</dbReference>
<accession>A0A5S6Q2N4</accession>
<evidence type="ECO:0000313" key="1">
    <source>
        <dbReference type="Proteomes" id="UP000046395"/>
    </source>
</evidence>